<dbReference type="GO" id="GO:0006352">
    <property type="term" value="P:DNA-templated transcription initiation"/>
    <property type="evidence" value="ECO:0007669"/>
    <property type="project" value="InterPro"/>
</dbReference>
<evidence type="ECO:0000256" key="3">
    <source>
        <dbReference type="ARBA" id="ARBA00023082"/>
    </source>
</evidence>
<dbReference type="PANTHER" id="PTHR43133:SF51">
    <property type="entry name" value="RNA POLYMERASE SIGMA FACTOR"/>
    <property type="match status" value="1"/>
</dbReference>
<evidence type="ECO:0000256" key="2">
    <source>
        <dbReference type="ARBA" id="ARBA00023015"/>
    </source>
</evidence>
<dbReference type="Pfam" id="PF08281">
    <property type="entry name" value="Sigma70_r4_2"/>
    <property type="match status" value="1"/>
</dbReference>
<keyword evidence="4" id="KW-0804">Transcription</keyword>
<accession>A0A2H0CU07</accession>
<dbReference type="NCBIfam" id="TIGR02937">
    <property type="entry name" value="sigma70-ECF"/>
    <property type="match status" value="1"/>
</dbReference>
<evidence type="ECO:0000313" key="7">
    <source>
        <dbReference type="EMBL" id="PIP73346.1"/>
    </source>
</evidence>
<evidence type="ECO:0000259" key="5">
    <source>
        <dbReference type="Pfam" id="PF04542"/>
    </source>
</evidence>
<dbReference type="EMBL" id="PCTL01000022">
    <property type="protein sequence ID" value="PIP73346.1"/>
    <property type="molecule type" value="Genomic_DNA"/>
</dbReference>
<dbReference type="InterPro" id="IPR013325">
    <property type="entry name" value="RNA_pol_sigma_r2"/>
</dbReference>
<dbReference type="Pfam" id="PF04542">
    <property type="entry name" value="Sigma70_r2"/>
    <property type="match status" value="1"/>
</dbReference>
<comment type="caution">
    <text evidence="7">The sequence shown here is derived from an EMBL/GenBank/DDBJ whole genome shotgun (WGS) entry which is preliminary data.</text>
</comment>
<evidence type="ECO:0000256" key="4">
    <source>
        <dbReference type="ARBA" id="ARBA00023163"/>
    </source>
</evidence>
<evidence type="ECO:0008006" key="9">
    <source>
        <dbReference type="Google" id="ProtNLM"/>
    </source>
</evidence>
<dbReference type="InterPro" id="IPR007627">
    <property type="entry name" value="RNA_pol_sigma70_r2"/>
</dbReference>
<dbReference type="Gene3D" id="1.10.1740.10">
    <property type="match status" value="1"/>
</dbReference>
<sequence>MNDQVLPILIKRSREGDTDAFRCIFERLNDRLFQYARAHTVARDDALDIVQDTFIDIWKSLNGFAYRSDEAFYGFVFVILKRKIARYRRINAIRASLPFNEKIANEASYEIEREDYRFVMKALERLATDYQELLKLRYWSDMSFAEIALVMNITEGTAKVRHHRALQKLKDYTANVYEQ</sequence>
<dbReference type="GO" id="GO:0003677">
    <property type="term" value="F:DNA binding"/>
    <property type="evidence" value="ECO:0007669"/>
    <property type="project" value="InterPro"/>
</dbReference>
<protein>
    <recommendedName>
        <fullName evidence="9">RNA polymerase subunit sigma-24</fullName>
    </recommendedName>
</protein>
<dbReference type="InterPro" id="IPR036388">
    <property type="entry name" value="WH-like_DNA-bd_sf"/>
</dbReference>
<dbReference type="InterPro" id="IPR013249">
    <property type="entry name" value="RNA_pol_sigma70_r4_t2"/>
</dbReference>
<dbReference type="AlphaFoldDB" id="A0A2H0CU07"/>
<dbReference type="InterPro" id="IPR014284">
    <property type="entry name" value="RNA_pol_sigma-70_dom"/>
</dbReference>
<dbReference type="PANTHER" id="PTHR43133">
    <property type="entry name" value="RNA POLYMERASE ECF-TYPE SIGMA FACTO"/>
    <property type="match status" value="1"/>
</dbReference>
<name>A0A2H0CU07_9BACT</name>
<dbReference type="SUPFAM" id="SSF88946">
    <property type="entry name" value="Sigma2 domain of RNA polymerase sigma factors"/>
    <property type="match status" value="1"/>
</dbReference>
<proteinExistence type="inferred from homology"/>
<evidence type="ECO:0000256" key="1">
    <source>
        <dbReference type="ARBA" id="ARBA00010641"/>
    </source>
</evidence>
<dbReference type="InterPro" id="IPR013324">
    <property type="entry name" value="RNA_pol_sigma_r3/r4-like"/>
</dbReference>
<evidence type="ECO:0000313" key="8">
    <source>
        <dbReference type="Proteomes" id="UP000230638"/>
    </source>
</evidence>
<keyword evidence="3" id="KW-0731">Sigma factor</keyword>
<feature type="domain" description="RNA polymerase sigma-70 region 2" evidence="5">
    <location>
        <begin position="25"/>
        <end position="89"/>
    </location>
</feature>
<reference evidence="7 8" key="1">
    <citation type="submission" date="2017-09" db="EMBL/GenBank/DDBJ databases">
        <title>Depth-based differentiation of microbial function through sediment-hosted aquifers and enrichment of novel symbionts in the deep terrestrial subsurface.</title>
        <authorList>
            <person name="Probst A.J."/>
            <person name="Ladd B."/>
            <person name="Jarett J.K."/>
            <person name="Geller-Mcgrath D.E."/>
            <person name="Sieber C.M."/>
            <person name="Emerson J.B."/>
            <person name="Anantharaman K."/>
            <person name="Thomas B.C."/>
            <person name="Malmstrom R."/>
            <person name="Stieglmeier M."/>
            <person name="Klingl A."/>
            <person name="Woyke T."/>
            <person name="Ryan C.M."/>
            <person name="Banfield J.F."/>
        </authorList>
    </citation>
    <scope>NUCLEOTIDE SEQUENCE [LARGE SCALE GENOMIC DNA]</scope>
    <source>
        <strain evidence="7">CG22_combo_CG10-13_8_21_14_all_47_15</strain>
    </source>
</reference>
<keyword evidence="2" id="KW-0805">Transcription regulation</keyword>
<comment type="similarity">
    <text evidence="1">Belongs to the sigma-70 factor family. ECF subfamily.</text>
</comment>
<gene>
    <name evidence="7" type="ORF">COW88_02290</name>
</gene>
<dbReference type="SUPFAM" id="SSF88659">
    <property type="entry name" value="Sigma3 and sigma4 domains of RNA polymerase sigma factors"/>
    <property type="match status" value="1"/>
</dbReference>
<organism evidence="7 8">
    <name type="scientific">Candidatus Lloydbacteria bacterium CG22_combo_CG10-13_8_21_14_all_47_15</name>
    <dbReference type="NCBI Taxonomy" id="1974635"/>
    <lineage>
        <taxon>Bacteria</taxon>
        <taxon>Candidatus Lloydiibacteriota</taxon>
    </lineage>
</organism>
<dbReference type="Gene3D" id="1.10.10.10">
    <property type="entry name" value="Winged helix-like DNA-binding domain superfamily/Winged helix DNA-binding domain"/>
    <property type="match status" value="1"/>
</dbReference>
<feature type="domain" description="RNA polymerase sigma factor 70 region 4 type 2" evidence="6">
    <location>
        <begin position="120"/>
        <end position="169"/>
    </location>
</feature>
<dbReference type="GO" id="GO:0016987">
    <property type="term" value="F:sigma factor activity"/>
    <property type="evidence" value="ECO:0007669"/>
    <property type="project" value="UniProtKB-KW"/>
</dbReference>
<dbReference type="InterPro" id="IPR039425">
    <property type="entry name" value="RNA_pol_sigma-70-like"/>
</dbReference>
<dbReference type="Proteomes" id="UP000230638">
    <property type="component" value="Unassembled WGS sequence"/>
</dbReference>
<evidence type="ECO:0000259" key="6">
    <source>
        <dbReference type="Pfam" id="PF08281"/>
    </source>
</evidence>
<dbReference type="CDD" id="cd06171">
    <property type="entry name" value="Sigma70_r4"/>
    <property type="match status" value="1"/>
</dbReference>